<dbReference type="KEGG" id="nsn:EXE58_05000"/>
<dbReference type="GO" id="GO:0046872">
    <property type="term" value="F:metal ion binding"/>
    <property type="evidence" value="ECO:0007669"/>
    <property type="project" value="InterPro"/>
</dbReference>
<organism evidence="2 3">
    <name type="scientific">Nocardioides seonyuensis</name>
    <dbReference type="NCBI Taxonomy" id="2518371"/>
    <lineage>
        <taxon>Bacteria</taxon>
        <taxon>Bacillati</taxon>
        <taxon>Actinomycetota</taxon>
        <taxon>Actinomycetes</taxon>
        <taxon>Propionibacteriales</taxon>
        <taxon>Nocardioidaceae</taxon>
        <taxon>Nocardioides</taxon>
    </lineage>
</organism>
<dbReference type="PROSITE" id="PS51332">
    <property type="entry name" value="B12_BINDING"/>
    <property type="match status" value="1"/>
</dbReference>
<dbReference type="Pfam" id="PF02607">
    <property type="entry name" value="B12-binding_2"/>
    <property type="match status" value="1"/>
</dbReference>
<dbReference type="Proteomes" id="UP000294853">
    <property type="component" value="Chromosome"/>
</dbReference>
<dbReference type="OrthoDB" id="9800334at2"/>
<dbReference type="AlphaFoldDB" id="A0A4P7IEB4"/>
<keyword evidence="3" id="KW-1185">Reference proteome</keyword>
<proteinExistence type="predicted"/>
<reference evidence="2 3" key="1">
    <citation type="submission" date="2019-03" db="EMBL/GenBank/DDBJ databases">
        <title>Three New Species of Nocardioides, Nocardioides euryhalodurans sp. nov., Nocardioides seonyuensis sp. nov. and Nocardioides eburneoflavus sp. nov. Iolated from Soil.</title>
        <authorList>
            <person name="Roh S.G."/>
            <person name="Lee C."/>
            <person name="Kim M.-K."/>
            <person name="Kim S.B."/>
        </authorList>
    </citation>
    <scope>NUCLEOTIDE SEQUENCE [LARGE SCALE GENOMIC DNA]</scope>
    <source>
        <strain evidence="2 3">MMS17-SY207-3</strain>
    </source>
</reference>
<dbReference type="InterPro" id="IPR003759">
    <property type="entry name" value="Cbl-bd_cap"/>
</dbReference>
<feature type="domain" description="B12-binding" evidence="1">
    <location>
        <begin position="89"/>
        <end position="209"/>
    </location>
</feature>
<evidence type="ECO:0000313" key="3">
    <source>
        <dbReference type="Proteomes" id="UP000294853"/>
    </source>
</evidence>
<name>A0A4P7IEB4_9ACTN</name>
<dbReference type="SUPFAM" id="SSF52242">
    <property type="entry name" value="Cobalamin (vitamin B12)-binding domain"/>
    <property type="match status" value="1"/>
</dbReference>
<dbReference type="InterPro" id="IPR036594">
    <property type="entry name" value="Meth_synthase_dom"/>
</dbReference>
<sequence length="209" mass="21981">MTITDPAVSLWDGVESFDAEAVDEALADLLRDLPLQRAVSEVILPFLQEIGDRWESGTLSVAHEHFFTSLLTRRLTTLATSSATRRVGAPVVILGCPPGERHEIALLCFGLLLGEQGCRVRYLGADTPVTAIVGAARTSAADAVVLAATRRTALTAHASALRKLGERHTVYVAGRGADHEVAHLVGAQLLPPDPVAAVGALAVRGTPQG</sequence>
<accession>A0A4P7IEB4</accession>
<dbReference type="Gene3D" id="1.10.1240.10">
    <property type="entry name" value="Methionine synthase domain"/>
    <property type="match status" value="1"/>
</dbReference>
<protein>
    <recommendedName>
        <fullName evidence="1">B12-binding domain-containing protein</fullName>
    </recommendedName>
</protein>
<dbReference type="InterPro" id="IPR036724">
    <property type="entry name" value="Cobalamin-bd_sf"/>
</dbReference>
<evidence type="ECO:0000259" key="1">
    <source>
        <dbReference type="PROSITE" id="PS51332"/>
    </source>
</evidence>
<dbReference type="EMBL" id="CP038436">
    <property type="protein sequence ID" value="QBX54883.1"/>
    <property type="molecule type" value="Genomic_DNA"/>
</dbReference>
<evidence type="ECO:0000313" key="2">
    <source>
        <dbReference type="EMBL" id="QBX54883.1"/>
    </source>
</evidence>
<gene>
    <name evidence="2" type="ORF">EXE58_05000</name>
</gene>
<dbReference type="GO" id="GO:0031419">
    <property type="term" value="F:cobalamin binding"/>
    <property type="evidence" value="ECO:0007669"/>
    <property type="project" value="InterPro"/>
</dbReference>
<dbReference type="RefSeq" id="WP_135266852.1">
    <property type="nucleotide sequence ID" value="NZ_CP038436.1"/>
</dbReference>
<dbReference type="InterPro" id="IPR006158">
    <property type="entry name" value="Cobalamin-bd"/>
</dbReference>
<dbReference type="Gene3D" id="3.40.50.280">
    <property type="entry name" value="Cobalamin-binding domain"/>
    <property type="match status" value="1"/>
</dbReference>